<dbReference type="EMBL" id="CM037030">
    <property type="protein sequence ID" value="KAH7650926.1"/>
    <property type="molecule type" value="Genomic_DNA"/>
</dbReference>
<keyword evidence="2" id="KW-1185">Reference proteome</keyword>
<dbReference type="Proteomes" id="UP000827976">
    <property type="component" value="Chromosome 20"/>
</dbReference>
<proteinExistence type="predicted"/>
<gene>
    <name evidence="1" type="ORF">IHE45_20G023000</name>
</gene>
<evidence type="ECO:0000313" key="2">
    <source>
        <dbReference type="Proteomes" id="UP000827976"/>
    </source>
</evidence>
<organism evidence="1 2">
    <name type="scientific">Dioscorea alata</name>
    <name type="common">Purple yam</name>
    <dbReference type="NCBI Taxonomy" id="55571"/>
    <lineage>
        <taxon>Eukaryota</taxon>
        <taxon>Viridiplantae</taxon>
        <taxon>Streptophyta</taxon>
        <taxon>Embryophyta</taxon>
        <taxon>Tracheophyta</taxon>
        <taxon>Spermatophyta</taxon>
        <taxon>Magnoliopsida</taxon>
        <taxon>Liliopsida</taxon>
        <taxon>Dioscoreales</taxon>
        <taxon>Dioscoreaceae</taxon>
        <taxon>Dioscorea</taxon>
    </lineage>
</organism>
<name>A0ACB7TQK3_DIOAL</name>
<comment type="caution">
    <text evidence="1">The sequence shown here is derived from an EMBL/GenBank/DDBJ whole genome shotgun (WGS) entry which is preliminary data.</text>
</comment>
<sequence length="71" mass="8004">MSFFSLPKPKPLGPLRDLNQGARRSQKTIISPLKITVPIRETIRFLRNLVGSWVDDRGPKMHGVLSPRPKG</sequence>
<evidence type="ECO:0000313" key="1">
    <source>
        <dbReference type="EMBL" id="KAH7650926.1"/>
    </source>
</evidence>
<reference evidence="2" key="1">
    <citation type="journal article" date="2022" name="Nat. Commun.">
        <title>Chromosome evolution and the genetic basis of agronomically important traits in greater yam.</title>
        <authorList>
            <person name="Bredeson J.V."/>
            <person name="Lyons J.B."/>
            <person name="Oniyinde I.O."/>
            <person name="Okereke N.R."/>
            <person name="Kolade O."/>
            <person name="Nnabue I."/>
            <person name="Nwadili C.O."/>
            <person name="Hribova E."/>
            <person name="Parker M."/>
            <person name="Nwogha J."/>
            <person name="Shu S."/>
            <person name="Carlson J."/>
            <person name="Kariba R."/>
            <person name="Muthemba S."/>
            <person name="Knop K."/>
            <person name="Barton G.J."/>
            <person name="Sherwood A.V."/>
            <person name="Lopez-Montes A."/>
            <person name="Asiedu R."/>
            <person name="Jamnadass R."/>
            <person name="Muchugi A."/>
            <person name="Goodstein D."/>
            <person name="Egesi C.N."/>
            <person name="Featherston J."/>
            <person name="Asfaw A."/>
            <person name="Simpson G.G."/>
            <person name="Dolezel J."/>
            <person name="Hendre P.S."/>
            <person name="Van Deynze A."/>
            <person name="Kumar P.L."/>
            <person name="Obidiegwu J.E."/>
            <person name="Bhattacharjee R."/>
            <person name="Rokhsar D.S."/>
        </authorList>
    </citation>
    <scope>NUCLEOTIDE SEQUENCE [LARGE SCALE GENOMIC DNA]</scope>
    <source>
        <strain evidence="2">cv. TDa95/00328</strain>
    </source>
</reference>
<accession>A0ACB7TQK3</accession>
<protein>
    <submittedName>
        <fullName evidence="1">Uncharacterized protein</fullName>
    </submittedName>
</protein>